<keyword evidence="8" id="KW-1185">Reference proteome</keyword>
<evidence type="ECO:0000313" key="8">
    <source>
        <dbReference type="Proteomes" id="UP000192418"/>
    </source>
</evidence>
<feature type="domain" description="Aminotransferase class I/classII large" evidence="6">
    <location>
        <begin position="82"/>
        <end position="429"/>
    </location>
</feature>
<evidence type="ECO:0000256" key="5">
    <source>
        <dbReference type="ARBA" id="ARBA00022898"/>
    </source>
</evidence>
<comment type="cofactor">
    <cofactor evidence="1">
        <name>pyridoxal 5'-phosphate</name>
        <dbReference type="ChEBI" id="CHEBI:597326"/>
    </cofactor>
</comment>
<proteinExistence type="inferred from homology"/>
<name>A0A1W1ZN54_9BACT</name>
<reference evidence="7 8" key="1">
    <citation type="submission" date="2017-04" db="EMBL/GenBank/DDBJ databases">
        <authorList>
            <person name="Afonso C.L."/>
            <person name="Miller P.J."/>
            <person name="Scott M.A."/>
            <person name="Spackman E."/>
            <person name="Goraichik I."/>
            <person name="Dimitrov K.M."/>
            <person name="Suarez D.L."/>
            <person name="Swayne D.E."/>
        </authorList>
    </citation>
    <scope>NUCLEOTIDE SEQUENCE [LARGE SCALE GENOMIC DNA]</scope>
    <source>
        <strain evidence="7 8">DSM 3385</strain>
    </source>
</reference>
<evidence type="ECO:0000256" key="2">
    <source>
        <dbReference type="ARBA" id="ARBA00007441"/>
    </source>
</evidence>
<dbReference type="Gene3D" id="3.40.640.10">
    <property type="entry name" value="Type I PLP-dependent aspartate aminotransferase-like (Major domain)"/>
    <property type="match status" value="1"/>
</dbReference>
<evidence type="ECO:0000256" key="3">
    <source>
        <dbReference type="ARBA" id="ARBA00022576"/>
    </source>
</evidence>
<gene>
    <name evidence="7" type="ORF">SAMN02746065_10328</name>
</gene>
<dbReference type="RefSeq" id="WP_084067009.1">
    <property type="nucleotide sequence ID" value="NZ_FWXY01000003.1"/>
</dbReference>
<dbReference type="InterPro" id="IPR015421">
    <property type="entry name" value="PyrdxlP-dep_Trfase_major"/>
</dbReference>
<evidence type="ECO:0000259" key="6">
    <source>
        <dbReference type="Pfam" id="PF00155"/>
    </source>
</evidence>
<dbReference type="InterPro" id="IPR015422">
    <property type="entry name" value="PyrdxlP-dep_Trfase_small"/>
</dbReference>
<evidence type="ECO:0000256" key="1">
    <source>
        <dbReference type="ARBA" id="ARBA00001933"/>
    </source>
</evidence>
<dbReference type="Pfam" id="PF00155">
    <property type="entry name" value="Aminotran_1_2"/>
    <property type="match status" value="1"/>
</dbReference>
<dbReference type="GO" id="GO:0030170">
    <property type="term" value="F:pyridoxal phosphate binding"/>
    <property type="evidence" value="ECO:0007669"/>
    <property type="project" value="InterPro"/>
</dbReference>
<dbReference type="InterPro" id="IPR050596">
    <property type="entry name" value="AspAT/PAT-like"/>
</dbReference>
<organism evidence="7 8">
    <name type="scientific">Desulfocicer vacuolatum DSM 3385</name>
    <dbReference type="NCBI Taxonomy" id="1121400"/>
    <lineage>
        <taxon>Bacteria</taxon>
        <taxon>Pseudomonadati</taxon>
        <taxon>Thermodesulfobacteriota</taxon>
        <taxon>Desulfobacteria</taxon>
        <taxon>Desulfobacterales</taxon>
        <taxon>Desulfobacteraceae</taxon>
        <taxon>Desulfocicer</taxon>
    </lineage>
</organism>
<dbReference type="CDD" id="cd00609">
    <property type="entry name" value="AAT_like"/>
    <property type="match status" value="1"/>
</dbReference>
<dbReference type="Proteomes" id="UP000192418">
    <property type="component" value="Unassembled WGS sequence"/>
</dbReference>
<dbReference type="PANTHER" id="PTHR46383">
    <property type="entry name" value="ASPARTATE AMINOTRANSFERASE"/>
    <property type="match status" value="1"/>
</dbReference>
<evidence type="ECO:0000256" key="4">
    <source>
        <dbReference type="ARBA" id="ARBA00022679"/>
    </source>
</evidence>
<dbReference type="SUPFAM" id="SSF53383">
    <property type="entry name" value="PLP-dependent transferases"/>
    <property type="match status" value="1"/>
</dbReference>
<dbReference type="OrthoDB" id="9762162at2"/>
<dbReference type="EMBL" id="FWXY01000003">
    <property type="protein sequence ID" value="SMC49538.1"/>
    <property type="molecule type" value="Genomic_DNA"/>
</dbReference>
<keyword evidence="5" id="KW-0663">Pyridoxal phosphate</keyword>
<dbReference type="InterPro" id="IPR004839">
    <property type="entry name" value="Aminotransferase_I/II_large"/>
</dbReference>
<keyword evidence="4 7" id="KW-0808">Transferase</keyword>
<sequence>MNVLAEESNAVIKQLNPYVYDMLSRMGKELFFPRGILTQSAEAKQKAHKINATIGIAKEKGKVMSLSSITSPVGGLEPDAFLPYAPSFGLPTLREQWQKSLFEKNSSLEGKCVSLPVVTSGITHAVSTFADMWMDPGDVVILPDMMWGNYNMTFGVRNQARVVTYNTFNADLTGLDIEAFEKAVRDRAATGKKIITILNFPNNPSGYSPTVAEAEKITAILVDIAQKGSNVVVGCDDAYFGLFFEEETMKESIFSLLAGSHERIAAVKLDGATKEDYVWGLRTGFVTYGFCASQASQDLGPLYAAMEQKTAGCIRGNSSNVSHLSQSILLKGMEAAGYGDEKKEKFDILKSRAQAIKSVLKDPVYRDAWDVYPFNSGYFMCVRLKDVDAETLRLHLLDTYGVGLIAIGQRNIRVAFSCMEEDEVKVLFDILLKGIKDLK</sequence>
<comment type="similarity">
    <text evidence="2">Belongs to the class-I pyridoxal-phosphate-dependent aminotransferase family.</text>
</comment>
<dbReference type="GO" id="GO:0006520">
    <property type="term" value="P:amino acid metabolic process"/>
    <property type="evidence" value="ECO:0007669"/>
    <property type="project" value="InterPro"/>
</dbReference>
<keyword evidence="3 7" id="KW-0032">Aminotransferase</keyword>
<dbReference type="NCBIfam" id="NF006388">
    <property type="entry name" value="PRK08637.1"/>
    <property type="match status" value="1"/>
</dbReference>
<protein>
    <submittedName>
        <fullName evidence="7">Aspartate/methionine/tyrosine aminotransferase</fullName>
    </submittedName>
</protein>
<dbReference type="GO" id="GO:0008483">
    <property type="term" value="F:transaminase activity"/>
    <property type="evidence" value="ECO:0007669"/>
    <property type="project" value="UniProtKB-KW"/>
</dbReference>
<evidence type="ECO:0000313" key="7">
    <source>
        <dbReference type="EMBL" id="SMC49538.1"/>
    </source>
</evidence>
<dbReference type="PANTHER" id="PTHR46383:SF1">
    <property type="entry name" value="ASPARTATE AMINOTRANSFERASE"/>
    <property type="match status" value="1"/>
</dbReference>
<dbReference type="InterPro" id="IPR015424">
    <property type="entry name" value="PyrdxlP-dep_Trfase"/>
</dbReference>
<dbReference type="Gene3D" id="3.90.1150.10">
    <property type="entry name" value="Aspartate Aminotransferase, domain 1"/>
    <property type="match status" value="1"/>
</dbReference>
<accession>A0A1W1ZN54</accession>
<dbReference type="STRING" id="1121400.SAMN02746065_10328"/>
<dbReference type="AlphaFoldDB" id="A0A1W1ZN54"/>